<comment type="similarity">
    <text evidence="1 3">Belongs to the short-chain dehydrogenases/reductases (SDR) family.</text>
</comment>
<dbReference type="AlphaFoldDB" id="A0A067P550"/>
<dbReference type="OrthoDB" id="47007at2759"/>
<dbReference type="HOGENOM" id="CLU_1434637_0_0_1"/>
<dbReference type="Pfam" id="PF00106">
    <property type="entry name" value="adh_short"/>
    <property type="match status" value="1"/>
</dbReference>
<proteinExistence type="inferred from homology"/>
<keyword evidence="5" id="KW-1185">Reference proteome</keyword>
<evidence type="ECO:0000313" key="5">
    <source>
        <dbReference type="Proteomes" id="UP000027265"/>
    </source>
</evidence>
<dbReference type="GO" id="GO:0005783">
    <property type="term" value="C:endoplasmic reticulum"/>
    <property type="evidence" value="ECO:0007669"/>
    <property type="project" value="TreeGrafter"/>
</dbReference>
<reference evidence="5" key="1">
    <citation type="journal article" date="2014" name="Proc. Natl. Acad. Sci. U.S.A.">
        <title>Extensive sampling of basidiomycete genomes demonstrates inadequacy of the white-rot/brown-rot paradigm for wood decay fungi.</title>
        <authorList>
            <person name="Riley R."/>
            <person name="Salamov A.A."/>
            <person name="Brown D.W."/>
            <person name="Nagy L.G."/>
            <person name="Floudas D."/>
            <person name="Held B.W."/>
            <person name="Levasseur A."/>
            <person name="Lombard V."/>
            <person name="Morin E."/>
            <person name="Otillar R."/>
            <person name="Lindquist E.A."/>
            <person name="Sun H."/>
            <person name="LaButti K.M."/>
            <person name="Schmutz J."/>
            <person name="Jabbour D."/>
            <person name="Luo H."/>
            <person name="Baker S.E."/>
            <person name="Pisabarro A.G."/>
            <person name="Walton J.D."/>
            <person name="Blanchette R.A."/>
            <person name="Henrissat B."/>
            <person name="Martin F."/>
            <person name="Cullen D."/>
            <person name="Hibbett D.S."/>
            <person name="Grigoriev I.V."/>
        </authorList>
    </citation>
    <scope>NUCLEOTIDE SEQUENCE [LARGE SCALE GENOMIC DNA]</scope>
    <source>
        <strain evidence="5">MUCL 33604</strain>
    </source>
</reference>
<dbReference type="PRINTS" id="PR00081">
    <property type="entry name" value="GDHRDH"/>
</dbReference>
<dbReference type="InParanoid" id="A0A067P550"/>
<dbReference type="PANTHER" id="PTHR43899:SF13">
    <property type="entry name" value="RH59310P"/>
    <property type="match status" value="1"/>
</dbReference>
<protein>
    <recommendedName>
        <fullName evidence="6">Ketoreductase (KR) domain-containing protein</fullName>
    </recommendedName>
</protein>
<dbReference type="EMBL" id="KL197768">
    <property type="protein sequence ID" value="KDQ50028.1"/>
    <property type="molecule type" value="Genomic_DNA"/>
</dbReference>
<gene>
    <name evidence="4" type="ORF">JAAARDRAFT_42400</name>
</gene>
<evidence type="ECO:0000313" key="4">
    <source>
        <dbReference type="EMBL" id="KDQ50028.1"/>
    </source>
</evidence>
<dbReference type="STRING" id="933084.A0A067P550"/>
<dbReference type="InterPro" id="IPR002347">
    <property type="entry name" value="SDR_fam"/>
</dbReference>
<keyword evidence="2" id="KW-0560">Oxidoreductase</keyword>
<evidence type="ECO:0008006" key="6">
    <source>
        <dbReference type="Google" id="ProtNLM"/>
    </source>
</evidence>
<evidence type="ECO:0000256" key="3">
    <source>
        <dbReference type="RuleBase" id="RU000363"/>
    </source>
</evidence>
<evidence type="ECO:0000256" key="2">
    <source>
        <dbReference type="ARBA" id="ARBA00023002"/>
    </source>
</evidence>
<dbReference type="Proteomes" id="UP000027265">
    <property type="component" value="Unassembled WGS sequence"/>
</dbReference>
<organism evidence="4 5">
    <name type="scientific">Jaapia argillacea MUCL 33604</name>
    <dbReference type="NCBI Taxonomy" id="933084"/>
    <lineage>
        <taxon>Eukaryota</taxon>
        <taxon>Fungi</taxon>
        <taxon>Dikarya</taxon>
        <taxon>Basidiomycota</taxon>
        <taxon>Agaricomycotina</taxon>
        <taxon>Agaricomycetes</taxon>
        <taxon>Agaricomycetidae</taxon>
        <taxon>Jaapiales</taxon>
        <taxon>Jaapiaceae</taxon>
        <taxon>Jaapia</taxon>
    </lineage>
</organism>
<evidence type="ECO:0000256" key="1">
    <source>
        <dbReference type="ARBA" id="ARBA00006484"/>
    </source>
</evidence>
<dbReference type="PRINTS" id="PR00080">
    <property type="entry name" value="SDRFAMILY"/>
</dbReference>
<accession>A0A067P550</accession>
<dbReference type="InterPro" id="IPR051019">
    <property type="entry name" value="VLCFA-Steroid_DH"/>
</dbReference>
<dbReference type="Gene3D" id="3.40.50.720">
    <property type="entry name" value="NAD(P)-binding Rossmann-like Domain"/>
    <property type="match status" value="1"/>
</dbReference>
<dbReference type="PANTHER" id="PTHR43899">
    <property type="entry name" value="RH59310P"/>
    <property type="match status" value="1"/>
</dbReference>
<name>A0A067P550_9AGAM</name>
<dbReference type="GO" id="GO:0016491">
    <property type="term" value="F:oxidoreductase activity"/>
    <property type="evidence" value="ECO:0007669"/>
    <property type="project" value="UniProtKB-KW"/>
</dbReference>
<dbReference type="SUPFAM" id="SSF51735">
    <property type="entry name" value="NAD(P)-binding Rossmann-fold domains"/>
    <property type="match status" value="1"/>
</dbReference>
<sequence>MSWRLFARNNAIERFRHGERPWALVTGASDGIGKALAHSLADRGFNVLLHGRNSAKLDQVREELLLAYPTREFDIIVADATQPALVSKVAEAVVGKRVTVVINNVGDVGGPVQLVTNATAEDIEKCINLGVSWLPRLTRVLLPHLITNQPSLIINIGSLVAEHPAPYLAIYSAANAYTQAFTHALAVEN</sequence>
<dbReference type="InterPro" id="IPR036291">
    <property type="entry name" value="NAD(P)-bd_dom_sf"/>
</dbReference>